<reference evidence="2" key="1">
    <citation type="journal article" date="2011" name="PLoS Genet.">
        <title>Genomic analysis of the necrotrophic fungal pathogens Sclerotinia sclerotiorum and Botrytis cinerea.</title>
        <authorList>
            <person name="Amselem J."/>
            <person name="Cuomo C.A."/>
            <person name="van Kan J.A."/>
            <person name="Viaud M."/>
            <person name="Benito E.P."/>
            <person name="Couloux A."/>
            <person name="Coutinho P.M."/>
            <person name="de Vries R.P."/>
            <person name="Dyer P.S."/>
            <person name="Fillinger S."/>
            <person name="Fournier E."/>
            <person name="Gout L."/>
            <person name="Hahn M."/>
            <person name="Kohn L."/>
            <person name="Lapalu N."/>
            <person name="Plummer K.M."/>
            <person name="Pradier J.M."/>
            <person name="Quevillon E."/>
            <person name="Sharon A."/>
            <person name="Simon A."/>
            <person name="ten Have A."/>
            <person name="Tudzynski B."/>
            <person name="Tudzynski P."/>
            <person name="Wincker P."/>
            <person name="Andrew M."/>
            <person name="Anthouard V."/>
            <person name="Beever R.E."/>
            <person name="Beffa R."/>
            <person name="Benoit I."/>
            <person name="Bouzid O."/>
            <person name="Brault B."/>
            <person name="Chen Z."/>
            <person name="Choquer M."/>
            <person name="Collemare J."/>
            <person name="Cotton P."/>
            <person name="Danchin E.G."/>
            <person name="Da Silva C."/>
            <person name="Gautier A."/>
            <person name="Giraud C."/>
            <person name="Giraud T."/>
            <person name="Gonzalez C."/>
            <person name="Grossetete S."/>
            <person name="Guldener U."/>
            <person name="Henrissat B."/>
            <person name="Howlett B.J."/>
            <person name="Kodira C."/>
            <person name="Kretschmer M."/>
            <person name="Lappartient A."/>
            <person name="Leroch M."/>
            <person name="Levis C."/>
            <person name="Mauceli E."/>
            <person name="Neuveglise C."/>
            <person name="Oeser B."/>
            <person name="Pearson M."/>
            <person name="Poulain J."/>
            <person name="Poussereau N."/>
            <person name="Quesneville H."/>
            <person name="Rascle C."/>
            <person name="Schumacher J."/>
            <person name="Segurens B."/>
            <person name="Sexton A."/>
            <person name="Silva E."/>
            <person name="Sirven C."/>
            <person name="Soanes D.M."/>
            <person name="Talbot N.J."/>
            <person name="Templeton M."/>
            <person name="Yandava C."/>
            <person name="Yarden O."/>
            <person name="Zeng Q."/>
            <person name="Rollins J.A."/>
            <person name="Lebrun M.H."/>
            <person name="Dickman M."/>
        </authorList>
    </citation>
    <scope>NUCLEOTIDE SEQUENCE [LARGE SCALE GENOMIC DNA]</scope>
    <source>
        <strain evidence="2">ATCC 18683 / 1980 / Ss-1</strain>
    </source>
</reference>
<name>A7EXW9_SCLS1</name>
<dbReference type="KEGG" id="ssl:SS1G_10184"/>
<sequence>MSGWVVLHPSSPPFKKSWLHTMFMAAREANTSTKTATWDDLFENAQGVYWELRGYLVTCNSFEQAFDAGVVGWNEDEKICKVEKKCSKGIAQRN</sequence>
<dbReference type="EMBL" id="CH476635">
    <property type="protein sequence ID" value="EDN94311.1"/>
    <property type="molecule type" value="Genomic_DNA"/>
</dbReference>
<evidence type="ECO:0000313" key="2">
    <source>
        <dbReference type="Proteomes" id="UP000001312"/>
    </source>
</evidence>
<organism evidence="1 2">
    <name type="scientific">Sclerotinia sclerotiorum (strain ATCC 18683 / 1980 / Ss-1)</name>
    <name type="common">White mold</name>
    <name type="synonym">Whetzelinia sclerotiorum</name>
    <dbReference type="NCBI Taxonomy" id="665079"/>
    <lineage>
        <taxon>Eukaryota</taxon>
        <taxon>Fungi</taxon>
        <taxon>Dikarya</taxon>
        <taxon>Ascomycota</taxon>
        <taxon>Pezizomycotina</taxon>
        <taxon>Leotiomycetes</taxon>
        <taxon>Helotiales</taxon>
        <taxon>Sclerotiniaceae</taxon>
        <taxon>Sclerotinia</taxon>
    </lineage>
</organism>
<protein>
    <submittedName>
        <fullName evidence="1">Uncharacterized protein</fullName>
    </submittedName>
</protein>
<keyword evidence="2" id="KW-1185">Reference proteome</keyword>
<dbReference type="GeneID" id="5484917"/>
<dbReference type="InParanoid" id="A7EXW9"/>
<dbReference type="AlphaFoldDB" id="A7EXW9"/>
<dbReference type="HOGENOM" id="CLU_2387517_0_0_1"/>
<evidence type="ECO:0000313" key="1">
    <source>
        <dbReference type="EMBL" id="EDN94311.1"/>
    </source>
</evidence>
<dbReference type="RefSeq" id="XP_001588637.1">
    <property type="nucleotide sequence ID" value="XM_001588587.1"/>
</dbReference>
<gene>
    <name evidence="1" type="ORF">SS1G_10184</name>
</gene>
<accession>A7EXW9</accession>
<proteinExistence type="predicted"/>
<dbReference type="Proteomes" id="UP000001312">
    <property type="component" value="Unassembled WGS sequence"/>
</dbReference>